<name>A0A0D8XJL4_DICVI</name>
<gene>
    <name evidence="1" type="ORF">DICVIV_09234</name>
</gene>
<dbReference type="Proteomes" id="UP000053766">
    <property type="component" value="Unassembled WGS sequence"/>
</dbReference>
<sequence length="75" mass="8916">MLRRVDFRAMYYDILDGEHVLSTRVLEVSVWNSGGLMDNNKLYMLYVPLQKLKNRPEDRKGNRILEGWFALDKNI</sequence>
<dbReference type="EMBL" id="KN716452">
    <property type="protein sequence ID" value="KJH44743.1"/>
    <property type="molecule type" value="Genomic_DNA"/>
</dbReference>
<reference evidence="2" key="2">
    <citation type="journal article" date="2016" name="Sci. Rep.">
        <title>Dictyocaulus viviparus genome, variome and transcriptome elucidate lungworm biology and support future intervention.</title>
        <authorList>
            <person name="McNulty S.N."/>
            <person name="Strube C."/>
            <person name="Rosa B.A."/>
            <person name="Martin J.C."/>
            <person name="Tyagi R."/>
            <person name="Choi Y.J."/>
            <person name="Wang Q."/>
            <person name="Hallsworth Pepin K."/>
            <person name="Zhang X."/>
            <person name="Ozersky P."/>
            <person name="Wilson R.K."/>
            <person name="Sternberg P.W."/>
            <person name="Gasser R.B."/>
            <person name="Mitreva M."/>
        </authorList>
    </citation>
    <scope>NUCLEOTIDE SEQUENCE [LARGE SCALE GENOMIC DNA]</scope>
    <source>
        <strain evidence="2">HannoverDv2000</strain>
    </source>
</reference>
<dbReference type="OrthoDB" id="5815242at2759"/>
<evidence type="ECO:0000313" key="1">
    <source>
        <dbReference type="EMBL" id="KJH44743.1"/>
    </source>
</evidence>
<reference evidence="1 2" key="1">
    <citation type="submission" date="2013-11" db="EMBL/GenBank/DDBJ databases">
        <title>Draft genome of the bovine lungworm Dictyocaulus viviparus.</title>
        <authorList>
            <person name="Mitreva M."/>
        </authorList>
    </citation>
    <scope>NUCLEOTIDE SEQUENCE [LARGE SCALE GENOMIC DNA]</scope>
    <source>
        <strain evidence="1 2">HannoverDv2000</strain>
    </source>
</reference>
<dbReference type="AlphaFoldDB" id="A0A0D8XJL4"/>
<accession>A0A0D8XJL4</accession>
<evidence type="ECO:0008006" key="3">
    <source>
        <dbReference type="Google" id="ProtNLM"/>
    </source>
</evidence>
<protein>
    <recommendedName>
        <fullName evidence="3">C2 domain-containing protein</fullName>
    </recommendedName>
</protein>
<organism evidence="1 2">
    <name type="scientific">Dictyocaulus viviparus</name>
    <name type="common">Bovine lungworm</name>
    <dbReference type="NCBI Taxonomy" id="29172"/>
    <lineage>
        <taxon>Eukaryota</taxon>
        <taxon>Metazoa</taxon>
        <taxon>Ecdysozoa</taxon>
        <taxon>Nematoda</taxon>
        <taxon>Chromadorea</taxon>
        <taxon>Rhabditida</taxon>
        <taxon>Rhabditina</taxon>
        <taxon>Rhabditomorpha</taxon>
        <taxon>Strongyloidea</taxon>
        <taxon>Metastrongylidae</taxon>
        <taxon>Dictyocaulus</taxon>
    </lineage>
</organism>
<evidence type="ECO:0000313" key="2">
    <source>
        <dbReference type="Proteomes" id="UP000053766"/>
    </source>
</evidence>
<proteinExistence type="predicted"/>
<dbReference type="STRING" id="29172.A0A0D8XJL4"/>
<keyword evidence="2" id="KW-1185">Reference proteome</keyword>